<dbReference type="PANTHER" id="PTHR21137">
    <property type="entry name" value="ODORANT RECEPTOR"/>
    <property type="match status" value="1"/>
</dbReference>
<dbReference type="GO" id="GO:0004984">
    <property type="term" value="F:olfactory receptor activity"/>
    <property type="evidence" value="ECO:0007669"/>
    <property type="project" value="InterPro"/>
</dbReference>
<keyword evidence="6 10" id="KW-1133">Transmembrane helix</keyword>
<dbReference type="PANTHER" id="PTHR21137:SF35">
    <property type="entry name" value="ODORANT RECEPTOR 19A-RELATED"/>
    <property type="match status" value="1"/>
</dbReference>
<organism evidence="11 12">
    <name type="scientific">Nezara viridula</name>
    <name type="common">Southern green stink bug</name>
    <name type="synonym">Cimex viridulus</name>
    <dbReference type="NCBI Taxonomy" id="85310"/>
    <lineage>
        <taxon>Eukaryota</taxon>
        <taxon>Metazoa</taxon>
        <taxon>Ecdysozoa</taxon>
        <taxon>Arthropoda</taxon>
        <taxon>Hexapoda</taxon>
        <taxon>Insecta</taxon>
        <taxon>Pterygota</taxon>
        <taxon>Neoptera</taxon>
        <taxon>Paraneoptera</taxon>
        <taxon>Hemiptera</taxon>
        <taxon>Heteroptera</taxon>
        <taxon>Panheteroptera</taxon>
        <taxon>Pentatomomorpha</taxon>
        <taxon>Pentatomoidea</taxon>
        <taxon>Pentatomidae</taxon>
        <taxon>Pentatominae</taxon>
        <taxon>Nezara</taxon>
    </lineage>
</organism>
<feature type="transmembrane region" description="Helical" evidence="10">
    <location>
        <begin position="15"/>
        <end position="43"/>
    </location>
</feature>
<evidence type="ECO:0000256" key="1">
    <source>
        <dbReference type="ARBA" id="ARBA00004651"/>
    </source>
</evidence>
<evidence type="ECO:0000313" key="12">
    <source>
        <dbReference type="Proteomes" id="UP001152798"/>
    </source>
</evidence>
<keyword evidence="8" id="KW-0675">Receptor</keyword>
<dbReference type="Proteomes" id="UP001152798">
    <property type="component" value="Chromosome 7"/>
</dbReference>
<evidence type="ECO:0000256" key="3">
    <source>
        <dbReference type="ARBA" id="ARBA00022606"/>
    </source>
</evidence>
<dbReference type="AlphaFoldDB" id="A0A9P0HT89"/>
<dbReference type="GO" id="GO:0007165">
    <property type="term" value="P:signal transduction"/>
    <property type="evidence" value="ECO:0007669"/>
    <property type="project" value="UniProtKB-KW"/>
</dbReference>
<keyword evidence="7 10" id="KW-0472">Membrane</keyword>
<evidence type="ECO:0000256" key="10">
    <source>
        <dbReference type="SAM" id="Phobius"/>
    </source>
</evidence>
<dbReference type="Pfam" id="PF02949">
    <property type="entry name" value="7tm_6"/>
    <property type="match status" value="1"/>
</dbReference>
<evidence type="ECO:0000256" key="5">
    <source>
        <dbReference type="ARBA" id="ARBA00022725"/>
    </source>
</evidence>
<dbReference type="EMBL" id="OV725083">
    <property type="protein sequence ID" value="CAH1407852.1"/>
    <property type="molecule type" value="Genomic_DNA"/>
</dbReference>
<comment type="subcellular location">
    <subcellularLocation>
        <location evidence="1">Cell membrane</location>
        <topology evidence="1">Multi-pass membrane protein</topology>
    </subcellularLocation>
</comment>
<protein>
    <recommendedName>
        <fullName evidence="13">Odorant receptor</fullName>
    </recommendedName>
</protein>
<keyword evidence="2" id="KW-1003">Cell membrane</keyword>
<keyword evidence="9" id="KW-0807">Transducer</keyword>
<sequence>MPNRYMHITTVLHSWSYHIVLALVFISIWVTMNVLCFGVTILLKKQYQILKNSLGRRHRGTDCREPLDLKGFVQDHVKLIRMTHMLRDILGPIVGAQMMQTIFITACATYVIAKPTAKSEYEVNFLAYSTMSLLELLALCWQSHVANQANENLGIGICHFSLTEPLGKNNRDWFLPLMMSQKTIKYKALGLVEINMETFLAVLRASYSYYTLIQAKA</sequence>
<dbReference type="OrthoDB" id="8196465at2759"/>
<keyword evidence="4 10" id="KW-0812">Transmembrane</keyword>
<dbReference type="InterPro" id="IPR004117">
    <property type="entry name" value="7tm6_olfct_rcpt"/>
</dbReference>
<reference evidence="11" key="1">
    <citation type="submission" date="2022-01" db="EMBL/GenBank/DDBJ databases">
        <authorList>
            <person name="King R."/>
        </authorList>
    </citation>
    <scope>NUCLEOTIDE SEQUENCE</scope>
</reference>
<feature type="transmembrane region" description="Helical" evidence="10">
    <location>
        <begin position="89"/>
        <end position="113"/>
    </location>
</feature>
<evidence type="ECO:0000256" key="4">
    <source>
        <dbReference type="ARBA" id="ARBA00022692"/>
    </source>
</evidence>
<evidence type="ECO:0000256" key="2">
    <source>
        <dbReference type="ARBA" id="ARBA00022475"/>
    </source>
</evidence>
<keyword evidence="5" id="KW-0552">Olfaction</keyword>
<proteinExistence type="predicted"/>
<dbReference type="GO" id="GO:0005549">
    <property type="term" value="F:odorant binding"/>
    <property type="evidence" value="ECO:0007669"/>
    <property type="project" value="InterPro"/>
</dbReference>
<keyword evidence="12" id="KW-1185">Reference proteome</keyword>
<name>A0A9P0HT89_NEZVI</name>
<evidence type="ECO:0000256" key="9">
    <source>
        <dbReference type="ARBA" id="ARBA00023224"/>
    </source>
</evidence>
<evidence type="ECO:0008006" key="13">
    <source>
        <dbReference type="Google" id="ProtNLM"/>
    </source>
</evidence>
<evidence type="ECO:0000313" key="11">
    <source>
        <dbReference type="EMBL" id="CAH1407852.1"/>
    </source>
</evidence>
<evidence type="ECO:0000256" key="6">
    <source>
        <dbReference type="ARBA" id="ARBA00022989"/>
    </source>
</evidence>
<accession>A0A9P0HT89</accession>
<evidence type="ECO:0000256" key="8">
    <source>
        <dbReference type="ARBA" id="ARBA00023170"/>
    </source>
</evidence>
<keyword evidence="3" id="KW-0716">Sensory transduction</keyword>
<dbReference type="GO" id="GO:0005886">
    <property type="term" value="C:plasma membrane"/>
    <property type="evidence" value="ECO:0007669"/>
    <property type="project" value="UniProtKB-SubCell"/>
</dbReference>
<evidence type="ECO:0000256" key="7">
    <source>
        <dbReference type="ARBA" id="ARBA00023136"/>
    </source>
</evidence>
<gene>
    <name evidence="11" type="ORF">NEZAVI_LOCUS15484</name>
</gene>